<dbReference type="OrthoDB" id="851990at2"/>
<accession>A0A1M6HP68</accession>
<dbReference type="RefSeq" id="WP_072993205.1">
    <property type="nucleotide sequence ID" value="NZ_FQYU01000003.1"/>
</dbReference>
<keyword evidence="2" id="KW-1185">Reference proteome</keyword>
<dbReference type="InterPro" id="IPR038668">
    <property type="entry name" value="Lipid-bd_sf"/>
</dbReference>
<dbReference type="InterPro" id="IPR024404">
    <property type="entry name" value="Lipid-bd_put"/>
</dbReference>
<evidence type="ECO:0000313" key="2">
    <source>
        <dbReference type="Proteomes" id="UP000184543"/>
    </source>
</evidence>
<dbReference type="AlphaFoldDB" id="A0A1M6HP68"/>
<dbReference type="GO" id="GO:0016787">
    <property type="term" value="F:hydrolase activity"/>
    <property type="evidence" value="ECO:0007669"/>
    <property type="project" value="UniProtKB-KW"/>
</dbReference>
<sequence>MRDLFKTLTVAIALIALSSCDEGGDFDPGATQVVEMSGDWFVQTFVGDVLVLDYSQISTYNTAADDGTEIWVDDHGNIWDFKVKSPVDLQQLTFSGSDLTSVVEDYNITVSISNGTITKDGATTTGGNTADQISFDVEFSDDPGTIYTMIGYKRNGLLEDEH</sequence>
<dbReference type="EMBL" id="FQYU01000003">
    <property type="protein sequence ID" value="SHJ23995.1"/>
    <property type="molecule type" value="Genomic_DNA"/>
</dbReference>
<protein>
    <submittedName>
        <fullName evidence="1">Lipid-binding putative hydrolase</fullName>
    </submittedName>
</protein>
<dbReference type="PROSITE" id="PS51257">
    <property type="entry name" value="PROKAR_LIPOPROTEIN"/>
    <property type="match status" value="1"/>
</dbReference>
<dbReference type="Gene3D" id="2.40.128.220">
    <property type="match status" value="1"/>
</dbReference>
<keyword evidence="1" id="KW-0378">Hydrolase</keyword>
<dbReference type="STRING" id="192903.SAMN04488513_103125"/>
<dbReference type="Pfam" id="PF12888">
    <property type="entry name" value="Lipid_bd"/>
    <property type="match status" value="1"/>
</dbReference>
<gene>
    <name evidence="1" type="ORF">SAMN04488513_103125</name>
</gene>
<name>A0A1M6HP68_9FLAO</name>
<dbReference type="Proteomes" id="UP000184543">
    <property type="component" value="Unassembled WGS sequence"/>
</dbReference>
<proteinExistence type="predicted"/>
<organism evidence="1 2">
    <name type="scientific">Pseudozobellia thermophila</name>
    <dbReference type="NCBI Taxonomy" id="192903"/>
    <lineage>
        <taxon>Bacteria</taxon>
        <taxon>Pseudomonadati</taxon>
        <taxon>Bacteroidota</taxon>
        <taxon>Flavobacteriia</taxon>
        <taxon>Flavobacteriales</taxon>
        <taxon>Flavobacteriaceae</taxon>
        <taxon>Pseudozobellia</taxon>
    </lineage>
</organism>
<reference evidence="2" key="1">
    <citation type="submission" date="2016-11" db="EMBL/GenBank/DDBJ databases">
        <authorList>
            <person name="Varghese N."/>
            <person name="Submissions S."/>
        </authorList>
    </citation>
    <scope>NUCLEOTIDE SEQUENCE [LARGE SCALE GENOMIC DNA]</scope>
    <source>
        <strain evidence="2">DSM 19858</strain>
    </source>
</reference>
<evidence type="ECO:0000313" key="1">
    <source>
        <dbReference type="EMBL" id="SHJ23995.1"/>
    </source>
</evidence>